<reference evidence="12" key="1">
    <citation type="submission" date="2025-08" db="UniProtKB">
        <authorList>
            <consortium name="Ensembl"/>
        </authorList>
    </citation>
    <scope>IDENTIFICATION</scope>
</reference>
<dbReference type="InterPro" id="IPR037289">
    <property type="entry name" value="Elp2"/>
</dbReference>
<dbReference type="FunFam" id="2.130.10.10:FF:001709">
    <property type="entry name" value="Elongator complex protein 2"/>
    <property type="match status" value="1"/>
</dbReference>
<accession>S4RVI8</accession>
<dbReference type="SUPFAM" id="SSF50978">
    <property type="entry name" value="WD40 repeat-like"/>
    <property type="match status" value="3"/>
</dbReference>
<evidence type="ECO:0000256" key="2">
    <source>
        <dbReference type="ARBA" id="ARBA00004496"/>
    </source>
</evidence>
<evidence type="ECO:0000256" key="1">
    <source>
        <dbReference type="ARBA" id="ARBA00004123"/>
    </source>
</evidence>
<sequence>MAAPTVQLSHVAASATRAPHTVCWGRNGLVSFGSANSVVLYVPQKSLNVNTLNEHTQRVNCVHWIQKNDLSPETELLSGGSDNIAILWVKQNSQFVCSEKLQGHKGAVTAVDGRSLASRRDEPDVVMLVTSAADSTVRIWLRHVTEVECVQELSFGTGFAMDISLAELPGSKAKWAEVQKIVGACYPPPFSLFEICKYREWFHSAEFSILRSAAAKMILHPPGWHRRRECFLRKHSRSLPPLALHAPCFMHVAAAYNTQFVQQQLLVGHEDWIQGLEFVQEDGGDLLLASCSQDCMIRLWRVSPKSPGEELAFPRQEEGVLKLKENTFSVLTSDQTFLYCVKLEAVLAGHENRVYGVHWQPASIQDGKRSQPMNLLSASMDKTMIIWSPDEETGVWLEKVRVGEVGGNTLGFLGCQFSAEGTAIIAHAFHGALHLWHSDCQQKEEWRPGVVISGHFGPVQDLCWEPEKGGYILSVSSDQTTRLFAPWKRDRCQVTWHEVARPQIHGYDMQCLAPLGKHRFISGADEKVLRVFSAPRSFLHNLASIGGHQAQEIPTAAGVSSDLPEGASVPALGLSNKAVYKADIVTCRGGPNDDREIEVSANEQYQEMYFQAVALQEPPMEDHLLQNTLWPEVQKLYGHGYEVFSVAAHPAGSLVASSCKASKPEHATILLWDAETWCVVGILSYHGLTVTQLAFSPDGSCLLAVSRDRTWSLWRHRDASQPQTDDAFMLLASTDKKTAVHTRVIWACDWSHDGKYFTTTSRDKKVVVWGKQENAFPTGAMGPICQCSSALDATDSATAVAFAPREACDGRYLMAVGLESGKISLYLWNASADSALLRDWTPWASFSKNMSHTLTVKRLRWRPRVGRAGCDTDDVEDEAWLQLASAGADSAVRIFDVYIPGH</sequence>
<keyword evidence="9" id="KW-0677">Repeat</keyword>
<dbReference type="PANTHER" id="PTHR44111">
    <property type="entry name" value="ELONGATOR COMPLEX PROTEIN 2"/>
    <property type="match status" value="1"/>
</dbReference>
<organism evidence="12">
    <name type="scientific">Petromyzon marinus</name>
    <name type="common">Sea lamprey</name>
    <dbReference type="NCBI Taxonomy" id="7757"/>
    <lineage>
        <taxon>Eukaryota</taxon>
        <taxon>Metazoa</taxon>
        <taxon>Chordata</taxon>
        <taxon>Craniata</taxon>
        <taxon>Vertebrata</taxon>
        <taxon>Cyclostomata</taxon>
        <taxon>Hyperoartia</taxon>
        <taxon>Petromyzontiformes</taxon>
        <taxon>Petromyzontidae</taxon>
        <taxon>Petromyzon</taxon>
    </lineage>
</organism>
<dbReference type="STRING" id="7757.ENSPMAP00000009228"/>
<dbReference type="InterPro" id="IPR015943">
    <property type="entry name" value="WD40/YVTN_repeat-like_dom_sf"/>
</dbReference>
<dbReference type="PANTHER" id="PTHR44111:SF1">
    <property type="entry name" value="ELONGATOR COMPLEX PROTEIN 2"/>
    <property type="match status" value="1"/>
</dbReference>
<dbReference type="OMA" id="ENFRHIS"/>
<dbReference type="InterPro" id="IPR001680">
    <property type="entry name" value="WD40_rpt"/>
</dbReference>
<dbReference type="InterPro" id="IPR036322">
    <property type="entry name" value="WD40_repeat_dom_sf"/>
</dbReference>
<comment type="similarity">
    <text evidence="4">Belongs to the WD repeat ELP2 family.</text>
</comment>
<dbReference type="PROSITE" id="PS50294">
    <property type="entry name" value="WD_REPEATS_REGION"/>
    <property type="match status" value="1"/>
</dbReference>
<comment type="subcellular location">
    <subcellularLocation>
        <location evidence="2">Cytoplasm</location>
    </subcellularLocation>
    <subcellularLocation>
        <location evidence="1">Nucleus</location>
    </subcellularLocation>
</comment>
<evidence type="ECO:0000256" key="8">
    <source>
        <dbReference type="ARBA" id="ARBA00022694"/>
    </source>
</evidence>
<evidence type="ECO:0000256" key="3">
    <source>
        <dbReference type="ARBA" id="ARBA00005043"/>
    </source>
</evidence>
<keyword evidence="6" id="KW-0963">Cytoplasm</keyword>
<dbReference type="Gene3D" id="2.130.10.10">
    <property type="entry name" value="YVTN repeat-like/Quinoprotein amine dehydrogenase"/>
    <property type="match status" value="6"/>
</dbReference>
<dbReference type="GeneTree" id="ENSGT00390000000916"/>
<reference evidence="12" key="2">
    <citation type="submission" date="2025-09" db="UniProtKB">
        <authorList>
            <consortium name="Ensembl"/>
        </authorList>
    </citation>
    <scope>IDENTIFICATION</scope>
</reference>
<protein>
    <recommendedName>
        <fullName evidence="5">Elongator complex protein 2</fullName>
    </recommendedName>
</protein>
<dbReference type="FunFam" id="2.130.10.10:FF:000575">
    <property type="entry name" value="Elongator acetyltransferase complex subunit 2"/>
    <property type="match status" value="1"/>
</dbReference>
<feature type="repeat" description="WD" evidence="11">
    <location>
        <begin position="738"/>
        <end position="769"/>
    </location>
</feature>
<dbReference type="GO" id="GO:0002098">
    <property type="term" value="P:tRNA wobble uridine modification"/>
    <property type="evidence" value="ECO:0007669"/>
    <property type="project" value="InterPro"/>
</dbReference>
<feature type="repeat" description="WD" evidence="11">
    <location>
        <begin position="683"/>
        <end position="724"/>
    </location>
</feature>
<dbReference type="AlphaFoldDB" id="S4RVI8"/>
<evidence type="ECO:0000313" key="12">
    <source>
        <dbReference type="Ensembl" id="ENSPMAP00000009228.1"/>
    </source>
</evidence>
<proteinExistence type="inferred from homology"/>
<evidence type="ECO:0000256" key="4">
    <source>
        <dbReference type="ARBA" id="ARBA00005881"/>
    </source>
</evidence>
<dbReference type="PROSITE" id="PS50082">
    <property type="entry name" value="WD_REPEATS_2"/>
    <property type="match status" value="3"/>
</dbReference>
<name>S4RVI8_PETMA</name>
<evidence type="ECO:0000256" key="11">
    <source>
        <dbReference type="PROSITE-ProRule" id="PRU00221"/>
    </source>
</evidence>
<evidence type="ECO:0000256" key="9">
    <source>
        <dbReference type="ARBA" id="ARBA00022737"/>
    </source>
</evidence>
<dbReference type="GO" id="GO:0033588">
    <property type="term" value="C:elongator holoenzyme complex"/>
    <property type="evidence" value="ECO:0007669"/>
    <property type="project" value="InterPro"/>
</dbReference>
<keyword evidence="10" id="KW-0539">Nucleus</keyword>
<evidence type="ECO:0000256" key="5">
    <source>
        <dbReference type="ARBA" id="ARBA00020267"/>
    </source>
</evidence>
<comment type="pathway">
    <text evidence="3">tRNA modification; 5-methoxycarbonylmethyl-2-thiouridine-tRNA biosynthesis.</text>
</comment>
<dbReference type="GO" id="GO:0005634">
    <property type="term" value="C:nucleus"/>
    <property type="evidence" value="ECO:0007669"/>
    <property type="project" value="UniProtKB-SubCell"/>
</dbReference>
<dbReference type="HOGENOM" id="CLU_006430_1_0_1"/>
<dbReference type="SMART" id="SM00320">
    <property type="entry name" value="WD40"/>
    <property type="match status" value="10"/>
</dbReference>
<dbReference type="GO" id="GO:0005737">
    <property type="term" value="C:cytoplasm"/>
    <property type="evidence" value="ECO:0007669"/>
    <property type="project" value="UniProtKB-SubCell"/>
</dbReference>
<evidence type="ECO:0000256" key="7">
    <source>
        <dbReference type="ARBA" id="ARBA00022574"/>
    </source>
</evidence>
<feature type="repeat" description="WD" evidence="11">
    <location>
        <begin position="266"/>
        <end position="303"/>
    </location>
</feature>
<keyword evidence="8" id="KW-0819">tRNA processing</keyword>
<dbReference type="Pfam" id="PF00400">
    <property type="entry name" value="WD40"/>
    <property type="match status" value="7"/>
</dbReference>
<keyword evidence="7 11" id="KW-0853">WD repeat</keyword>
<dbReference type="Ensembl" id="ENSPMAT00000009268.1">
    <property type="protein sequence ID" value="ENSPMAP00000009228.1"/>
    <property type="gene ID" value="ENSPMAG00000008370.1"/>
</dbReference>
<dbReference type="UniPathway" id="UPA00988"/>
<evidence type="ECO:0000256" key="6">
    <source>
        <dbReference type="ARBA" id="ARBA00022490"/>
    </source>
</evidence>
<evidence type="ECO:0000256" key="10">
    <source>
        <dbReference type="ARBA" id="ARBA00023242"/>
    </source>
</evidence>